<evidence type="ECO:0000256" key="7">
    <source>
        <dbReference type="RuleBase" id="RU361156"/>
    </source>
</evidence>
<dbReference type="InParanoid" id="A0A6I9QEL3"/>
<dbReference type="PROSITE" id="PS00131">
    <property type="entry name" value="CARBOXYPEPT_SER_SER"/>
    <property type="match status" value="1"/>
</dbReference>
<dbReference type="PRINTS" id="PR00724">
    <property type="entry name" value="CRBOXYPTASEC"/>
</dbReference>
<evidence type="ECO:0000256" key="1">
    <source>
        <dbReference type="ARBA" id="ARBA00009431"/>
    </source>
</evidence>
<dbReference type="InterPro" id="IPR018202">
    <property type="entry name" value="Ser_caboxypep_ser_AS"/>
</dbReference>
<keyword evidence="8" id="KW-1185">Reference proteome</keyword>
<dbReference type="PANTHER" id="PTHR11802">
    <property type="entry name" value="SERINE PROTEASE FAMILY S10 SERINE CARBOXYPEPTIDASE"/>
    <property type="match status" value="1"/>
</dbReference>
<evidence type="ECO:0000256" key="3">
    <source>
        <dbReference type="ARBA" id="ARBA00022670"/>
    </source>
</evidence>
<keyword evidence="7" id="KW-0732">Signal</keyword>
<name>A0A6I9QEL3_ELAGV</name>
<dbReference type="OrthoDB" id="443318at2759"/>
<evidence type="ECO:0000256" key="2">
    <source>
        <dbReference type="ARBA" id="ARBA00022645"/>
    </source>
</evidence>
<dbReference type="InterPro" id="IPR001563">
    <property type="entry name" value="Peptidase_S10"/>
</dbReference>
<dbReference type="InterPro" id="IPR029058">
    <property type="entry name" value="AB_hydrolase_fold"/>
</dbReference>
<dbReference type="Pfam" id="PF00450">
    <property type="entry name" value="Peptidase_S10"/>
    <property type="match status" value="1"/>
</dbReference>
<evidence type="ECO:0000313" key="9">
    <source>
        <dbReference type="RefSeq" id="XP_010907374.1"/>
    </source>
</evidence>
<evidence type="ECO:0000256" key="6">
    <source>
        <dbReference type="ARBA" id="ARBA00023180"/>
    </source>
</evidence>
<dbReference type="PANTHER" id="PTHR11802:SF223">
    <property type="entry name" value="CARBOXYPEPTIDASE"/>
    <property type="match status" value="1"/>
</dbReference>
<dbReference type="FunFam" id="3.40.50.1820:FF:000013">
    <property type="entry name" value="Carboxypeptidase"/>
    <property type="match status" value="1"/>
</dbReference>
<protein>
    <recommendedName>
        <fullName evidence="7">Carboxypeptidase</fullName>
        <ecNumber evidence="7">3.4.16.-</ecNumber>
    </recommendedName>
</protein>
<sequence length="401" mass="45323">MEPKALALCLFLWFLILVSLALASASSYSRGLDPKTAALQELDRVVHLPGQPPVKFRHYAGYITVDGSHGKALFYWFIEATHKPAKKPLLLWLNGGPGCSSVGFGEAQELGPFLVRKDVPQLELNKHAWNKAANLLFLETPAGVGFSYSNTTSDLDVQGDNATALSAYTFLVNWFQRFPQYKLNEFYIAGESYAGHYVPQLAKVIFDKNKETTAEDYINLKGFMIGNALLDFETDLKGMVDYAWGHAVISDEVYRNIIKSCNFSAATFSQECNNAFLQYYAVYDIIDMYSLYTPLCESGYPNFTTSMMMAQSEENPTSISNFEDLLLKIPAGYDPCLETYATEYFNRQDVQEALHANVTKLTRPWSLCSRSVNRAWKDYERSILPTIQKLVDDGVRIWVFR</sequence>
<dbReference type="EC" id="3.4.16.-" evidence="7"/>
<keyword evidence="6" id="KW-0325">Glycoprotein</keyword>
<dbReference type="RefSeq" id="XP_010907374.1">
    <property type="nucleotide sequence ID" value="XM_010909072.1"/>
</dbReference>
<keyword evidence="5" id="KW-1015">Disulfide bond</keyword>
<dbReference type="Proteomes" id="UP000504607">
    <property type="component" value="Unplaced"/>
</dbReference>
<accession>A0A6I9QEL3</accession>
<keyword evidence="2 7" id="KW-0121">Carboxypeptidase</keyword>
<dbReference type="Gene3D" id="6.10.250.940">
    <property type="match status" value="1"/>
</dbReference>
<comment type="similarity">
    <text evidence="1 7">Belongs to the peptidase S10 family.</text>
</comment>
<organism evidence="8 9">
    <name type="scientific">Elaeis guineensis var. tenera</name>
    <name type="common">Oil palm</name>
    <dbReference type="NCBI Taxonomy" id="51953"/>
    <lineage>
        <taxon>Eukaryota</taxon>
        <taxon>Viridiplantae</taxon>
        <taxon>Streptophyta</taxon>
        <taxon>Embryophyta</taxon>
        <taxon>Tracheophyta</taxon>
        <taxon>Spermatophyta</taxon>
        <taxon>Magnoliopsida</taxon>
        <taxon>Liliopsida</taxon>
        <taxon>Arecaceae</taxon>
        <taxon>Arecoideae</taxon>
        <taxon>Cocoseae</taxon>
        <taxon>Elaeidinae</taxon>
        <taxon>Elaeis</taxon>
    </lineage>
</organism>
<feature type="chain" id="PRO_5027150801" description="Carboxypeptidase" evidence="7">
    <location>
        <begin position="24"/>
        <end position="401"/>
    </location>
</feature>
<dbReference type="GO" id="GO:0004185">
    <property type="term" value="F:serine-type carboxypeptidase activity"/>
    <property type="evidence" value="ECO:0007669"/>
    <property type="project" value="UniProtKB-UniRule"/>
</dbReference>
<dbReference type="Gene3D" id="3.40.50.1820">
    <property type="entry name" value="alpha/beta hydrolase"/>
    <property type="match status" value="1"/>
</dbReference>
<reference evidence="9" key="1">
    <citation type="submission" date="2025-08" db="UniProtKB">
        <authorList>
            <consortium name="RefSeq"/>
        </authorList>
    </citation>
    <scope>IDENTIFICATION</scope>
</reference>
<dbReference type="AlphaFoldDB" id="A0A6I9QEL3"/>
<evidence type="ECO:0000256" key="4">
    <source>
        <dbReference type="ARBA" id="ARBA00022801"/>
    </source>
</evidence>
<keyword evidence="4 7" id="KW-0378">Hydrolase</keyword>
<gene>
    <name evidence="9" type="primary">LOC105034050</name>
</gene>
<dbReference type="GO" id="GO:0005773">
    <property type="term" value="C:vacuole"/>
    <property type="evidence" value="ECO:0007669"/>
    <property type="project" value="TreeGrafter"/>
</dbReference>
<feature type="signal peptide" evidence="7">
    <location>
        <begin position="1"/>
        <end position="23"/>
    </location>
</feature>
<proteinExistence type="inferred from homology"/>
<dbReference type="SUPFAM" id="SSF53474">
    <property type="entry name" value="alpha/beta-Hydrolases"/>
    <property type="match status" value="1"/>
</dbReference>
<keyword evidence="3 7" id="KW-0645">Protease</keyword>
<evidence type="ECO:0000313" key="8">
    <source>
        <dbReference type="Proteomes" id="UP000504607"/>
    </source>
</evidence>
<dbReference type="GO" id="GO:0006508">
    <property type="term" value="P:proteolysis"/>
    <property type="evidence" value="ECO:0007669"/>
    <property type="project" value="UniProtKB-KW"/>
</dbReference>
<evidence type="ECO:0000256" key="5">
    <source>
        <dbReference type="ARBA" id="ARBA00023157"/>
    </source>
</evidence>